<sequence length="238" mass="26491">MPGSSSHSPTCTKICPAKRSNSLPPCFADKLNFNTLRNPNLSNNTVAAIAGSVKPETRRRQQLAVTEFAIWANDMGLHLDEVLPAPEAVLCEFAASFLGRLAGGTIKGKLSALKTWHTMLGFRWLRSDLLHKTLTGVDRQSPSSSHRPECPPVTRDMMWSLHSAWSMSNCGDHKCALSRSKCSLLSQLWLGEIFPHHSEPRLFDPTKHPHVQDVTELPPPTWASCHVPTQHQDIHLQR</sequence>
<protein>
    <submittedName>
        <fullName evidence="2">Uncharacterized protein</fullName>
    </submittedName>
</protein>
<comment type="caution">
    <text evidence="2">The sequence shown here is derived from an EMBL/GenBank/DDBJ whole genome shotgun (WGS) entry which is preliminary data.</text>
</comment>
<dbReference type="SUPFAM" id="SSF47823">
    <property type="entry name" value="lambda integrase-like, N-terminal domain"/>
    <property type="match status" value="1"/>
</dbReference>
<dbReference type="GO" id="GO:0003677">
    <property type="term" value="F:DNA binding"/>
    <property type="evidence" value="ECO:0007669"/>
    <property type="project" value="UniProtKB-KW"/>
</dbReference>
<proteinExistence type="predicted"/>
<dbReference type="AlphaFoldDB" id="A0A8H5C3Y2"/>
<dbReference type="Gene3D" id="1.10.150.130">
    <property type="match status" value="1"/>
</dbReference>
<keyword evidence="3" id="KW-1185">Reference proteome</keyword>
<evidence type="ECO:0000313" key="2">
    <source>
        <dbReference type="EMBL" id="KAF5334596.1"/>
    </source>
</evidence>
<dbReference type="Proteomes" id="UP000559256">
    <property type="component" value="Unassembled WGS sequence"/>
</dbReference>
<dbReference type="OrthoDB" id="3254696at2759"/>
<dbReference type="EMBL" id="JAACJM010000255">
    <property type="protein sequence ID" value="KAF5334596.1"/>
    <property type="molecule type" value="Genomic_DNA"/>
</dbReference>
<keyword evidence="1" id="KW-0238">DNA-binding</keyword>
<dbReference type="InterPro" id="IPR010998">
    <property type="entry name" value="Integrase_recombinase_N"/>
</dbReference>
<accession>A0A8H5C3Y2</accession>
<evidence type="ECO:0000313" key="3">
    <source>
        <dbReference type="Proteomes" id="UP000559256"/>
    </source>
</evidence>
<gene>
    <name evidence="2" type="ORF">D9758_018435</name>
</gene>
<evidence type="ECO:0000256" key="1">
    <source>
        <dbReference type="ARBA" id="ARBA00023125"/>
    </source>
</evidence>
<reference evidence="2 3" key="1">
    <citation type="journal article" date="2020" name="ISME J.">
        <title>Uncovering the hidden diversity of litter-decomposition mechanisms in mushroom-forming fungi.</title>
        <authorList>
            <person name="Floudas D."/>
            <person name="Bentzer J."/>
            <person name="Ahren D."/>
            <person name="Johansson T."/>
            <person name="Persson P."/>
            <person name="Tunlid A."/>
        </authorList>
    </citation>
    <scope>NUCLEOTIDE SEQUENCE [LARGE SCALE GENOMIC DNA]</scope>
    <source>
        <strain evidence="2 3">CBS 291.85</strain>
    </source>
</reference>
<name>A0A8H5C3Y2_9AGAR</name>
<organism evidence="2 3">
    <name type="scientific">Tetrapyrgos nigripes</name>
    <dbReference type="NCBI Taxonomy" id="182062"/>
    <lineage>
        <taxon>Eukaryota</taxon>
        <taxon>Fungi</taxon>
        <taxon>Dikarya</taxon>
        <taxon>Basidiomycota</taxon>
        <taxon>Agaricomycotina</taxon>
        <taxon>Agaricomycetes</taxon>
        <taxon>Agaricomycetidae</taxon>
        <taxon>Agaricales</taxon>
        <taxon>Marasmiineae</taxon>
        <taxon>Marasmiaceae</taxon>
        <taxon>Tetrapyrgos</taxon>
    </lineage>
</organism>